<accession>A0A1M5J647</accession>
<sequence>MLPKKTQNLPRALKLRPWVYEEANKIEFKNKFWFISWLGKSYYINDTIYRDVYITLCNNTHFKFQKNSKTFCVQFREEYTIRLKQGNYYDYLGKFLSSVYNHENIRIKNNVLISRENNGAIINIDNLLGKGRTYYPLNSTEIYGDVACYLVDIDNSKYIIPMNVIQSYFYTLSSMTLYNLIYGVFVPGIVKPYKFEEYAVVAFRSSLISTLEARILSKFYFLNGVEIKKLYQIRRTFLKNLLNNRKNNQEEKAYIDYTLPFKKNVQVEMSLHYHPVDLEENINMVYAISNILLPAYGSLFESDNYILRDDDKVLFIDNEDIVSEGTTLGIQHHYNGQEVSNTPFTNNDAILNVKENDEGPKFYESPSISDALPTKIKNSVSFENSFVRHINMYDEFISSHNSNSETGAINLIYGLSKGKDYMLAILSVFELLEKSAEFKCKYIYLKRQETSKFSYDPFNFQDNGSILLFMIEFNDSCFCIIVRNNKSNRIGIIKRLITGVFDEENDEKLKLGLIKISRDYHYNWSKLKTSKLKIHDFIVVDALNNKERDTLEETVENLHKRILKGIKDSVEK</sequence>
<evidence type="ECO:0000313" key="2">
    <source>
        <dbReference type="Proteomes" id="UP000184518"/>
    </source>
</evidence>
<dbReference type="Proteomes" id="UP000184518">
    <property type="component" value="Unassembled WGS sequence"/>
</dbReference>
<dbReference type="RefSeq" id="WP_072962121.1">
    <property type="nucleotide sequence ID" value="NZ_FQUT01000014.1"/>
</dbReference>
<proteinExistence type="predicted"/>
<dbReference type="EMBL" id="FQUT01000014">
    <property type="protein sequence ID" value="SHG35835.1"/>
    <property type="molecule type" value="Genomic_DNA"/>
</dbReference>
<protein>
    <submittedName>
        <fullName evidence="1">Uncharacterized protein</fullName>
    </submittedName>
</protein>
<dbReference type="OrthoDB" id="1212072at2"/>
<dbReference type="AlphaFoldDB" id="A0A1M5J647"/>
<name>A0A1M5J647_9FLAO</name>
<gene>
    <name evidence="1" type="ORF">SAMN05443633_11415</name>
</gene>
<keyword evidence="2" id="KW-1185">Reference proteome</keyword>
<reference evidence="2" key="1">
    <citation type="submission" date="2016-11" db="EMBL/GenBank/DDBJ databases">
        <authorList>
            <person name="Varghese N."/>
            <person name="Submissions S."/>
        </authorList>
    </citation>
    <scope>NUCLEOTIDE SEQUENCE [LARGE SCALE GENOMIC DNA]</scope>
    <source>
        <strain evidence="2">DSM 27619</strain>
    </source>
</reference>
<organism evidence="1 2">
    <name type="scientific">Chryseobacterium arachidis</name>
    <dbReference type="NCBI Taxonomy" id="1416778"/>
    <lineage>
        <taxon>Bacteria</taxon>
        <taxon>Pseudomonadati</taxon>
        <taxon>Bacteroidota</taxon>
        <taxon>Flavobacteriia</taxon>
        <taxon>Flavobacteriales</taxon>
        <taxon>Weeksellaceae</taxon>
        <taxon>Chryseobacterium group</taxon>
        <taxon>Chryseobacterium</taxon>
    </lineage>
</organism>
<evidence type="ECO:0000313" key="1">
    <source>
        <dbReference type="EMBL" id="SHG35835.1"/>
    </source>
</evidence>